<evidence type="ECO:0000313" key="1">
    <source>
        <dbReference type="EMBL" id="KAJ9084185.1"/>
    </source>
</evidence>
<accession>A0ACC2UBH5</accession>
<dbReference type="Proteomes" id="UP001165960">
    <property type="component" value="Unassembled WGS sequence"/>
</dbReference>
<evidence type="ECO:0000313" key="2">
    <source>
        <dbReference type="Proteomes" id="UP001165960"/>
    </source>
</evidence>
<dbReference type="EMBL" id="QTSX02000872">
    <property type="protein sequence ID" value="KAJ9084185.1"/>
    <property type="molecule type" value="Genomic_DNA"/>
</dbReference>
<comment type="caution">
    <text evidence="1">The sequence shown here is derived from an EMBL/GenBank/DDBJ whole genome shotgun (WGS) entry which is preliminary data.</text>
</comment>
<sequence length="455" mass="51629">MPNTSHSLKIKELTSSSPGVSRRLLHHVSSHPTYFSKNESSPLHEVFSFTSSHRNSNLDGIISILSELSSDKKEIFYLTEANADKNIYSLIIEYINKLPRIPPIKLIPYRSTNASPDTSLSVTIEKLPFLLPSNYKCFVIESCKPFKDLENDAIIAYAIASSSDSFLEGSILAKILNQIKLMRIHVHNVRNLLYSLKDKETEEAWKELLQSTLLAIDSCFEQLEKFPVSNKSTDIRKARFETLSKYLSQLAIFCSKTTFESLQGNIHFLPLDLMMSPSLQHFWAEKTYTFLIEQDFSTHNIYTDASIKHDHYGSFSGVLTLASGHILHNWSYQLQEAITNSSTCELIAIIFALCQIMDLSTQILIQTDSEIAIGALLKLLNKGEQSWHFKKNPLLADLTKLLPRQPNIKIQHVKAHANCSGNHFADRAACFAHIYGKELQWKVWALETIRHLQGS</sequence>
<reference evidence="1" key="1">
    <citation type="submission" date="2022-04" db="EMBL/GenBank/DDBJ databases">
        <title>Genome of the entomopathogenic fungus Entomophthora muscae.</title>
        <authorList>
            <person name="Elya C."/>
            <person name="Lovett B.R."/>
            <person name="Lee E."/>
            <person name="Macias A.M."/>
            <person name="Hajek A.E."/>
            <person name="De Bivort B.L."/>
            <person name="Kasson M.T."/>
            <person name="De Fine Licht H.H."/>
            <person name="Stajich J.E."/>
        </authorList>
    </citation>
    <scope>NUCLEOTIDE SEQUENCE</scope>
    <source>
        <strain evidence="1">Berkeley</strain>
    </source>
</reference>
<proteinExistence type="predicted"/>
<gene>
    <name evidence="1" type="ORF">DSO57_1027036</name>
</gene>
<name>A0ACC2UBH5_9FUNG</name>
<organism evidence="1 2">
    <name type="scientific">Entomophthora muscae</name>
    <dbReference type="NCBI Taxonomy" id="34485"/>
    <lineage>
        <taxon>Eukaryota</taxon>
        <taxon>Fungi</taxon>
        <taxon>Fungi incertae sedis</taxon>
        <taxon>Zoopagomycota</taxon>
        <taxon>Entomophthoromycotina</taxon>
        <taxon>Entomophthoromycetes</taxon>
        <taxon>Entomophthorales</taxon>
        <taxon>Entomophthoraceae</taxon>
        <taxon>Entomophthora</taxon>
    </lineage>
</organism>
<protein>
    <submittedName>
        <fullName evidence="1">Uncharacterized protein</fullName>
    </submittedName>
</protein>
<keyword evidence="2" id="KW-1185">Reference proteome</keyword>